<gene>
    <name evidence="1" type="ORF">KME60_28565</name>
</gene>
<evidence type="ECO:0000313" key="2">
    <source>
        <dbReference type="Proteomes" id="UP000729701"/>
    </source>
</evidence>
<dbReference type="EMBL" id="JAHHGZ010000042">
    <property type="protein sequence ID" value="MBW4671266.1"/>
    <property type="molecule type" value="Genomic_DNA"/>
</dbReference>
<organism evidence="1 2">
    <name type="scientific">Cyanomargarita calcarea GSE-NOS-MK-12-04C</name>
    <dbReference type="NCBI Taxonomy" id="2839659"/>
    <lineage>
        <taxon>Bacteria</taxon>
        <taxon>Bacillati</taxon>
        <taxon>Cyanobacteriota</taxon>
        <taxon>Cyanophyceae</taxon>
        <taxon>Nostocales</taxon>
        <taxon>Cyanomargaritaceae</taxon>
        <taxon>Cyanomargarita</taxon>
    </lineage>
</organism>
<reference evidence="1" key="2">
    <citation type="journal article" date="2022" name="Microbiol. Resour. Announc.">
        <title>Metagenome Sequencing to Explore Phylogenomics of Terrestrial Cyanobacteria.</title>
        <authorList>
            <person name="Ward R.D."/>
            <person name="Stajich J.E."/>
            <person name="Johansen J.R."/>
            <person name="Huntemann M."/>
            <person name="Clum A."/>
            <person name="Foster B."/>
            <person name="Foster B."/>
            <person name="Roux S."/>
            <person name="Palaniappan K."/>
            <person name="Varghese N."/>
            <person name="Mukherjee S."/>
            <person name="Reddy T.B.K."/>
            <person name="Daum C."/>
            <person name="Copeland A."/>
            <person name="Chen I.A."/>
            <person name="Ivanova N.N."/>
            <person name="Kyrpides N.C."/>
            <person name="Shapiro N."/>
            <person name="Eloe-Fadrosh E.A."/>
            <person name="Pietrasiak N."/>
        </authorList>
    </citation>
    <scope>NUCLEOTIDE SEQUENCE</scope>
    <source>
        <strain evidence="1">GSE-NOS-MK-12-04C</strain>
    </source>
</reference>
<proteinExistence type="predicted"/>
<reference evidence="1" key="1">
    <citation type="submission" date="2021-05" db="EMBL/GenBank/DDBJ databases">
        <authorList>
            <person name="Pietrasiak N."/>
            <person name="Ward R."/>
            <person name="Stajich J.E."/>
            <person name="Kurbessoian T."/>
        </authorList>
    </citation>
    <scope>NUCLEOTIDE SEQUENCE</scope>
    <source>
        <strain evidence="1">GSE-NOS-MK-12-04C</strain>
    </source>
</reference>
<dbReference type="AlphaFoldDB" id="A0A951QT67"/>
<protein>
    <submittedName>
        <fullName evidence="1">Uncharacterized protein</fullName>
    </submittedName>
</protein>
<accession>A0A951QT67</accession>
<evidence type="ECO:0000313" key="1">
    <source>
        <dbReference type="EMBL" id="MBW4671266.1"/>
    </source>
</evidence>
<comment type="caution">
    <text evidence="1">The sequence shown here is derived from an EMBL/GenBank/DDBJ whole genome shotgun (WGS) entry which is preliminary data.</text>
</comment>
<dbReference type="Proteomes" id="UP000729701">
    <property type="component" value="Unassembled WGS sequence"/>
</dbReference>
<name>A0A951QT67_9CYAN</name>
<sequence length="52" mass="6130">MKKEEGRRKKEEVLRWGLEPQSKLRTCFLSGYQTEWSQGFTILDLPSSEIRG</sequence>